<dbReference type="SUPFAM" id="SSF46689">
    <property type="entry name" value="Homeodomain-like"/>
    <property type="match status" value="1"/>
</dbReference>
<dbReference type="Pfam" id="PF00440">
    <property type="entry name" value="TetR_N"/>
    <property type="match status" value="1"/>
</dbReference>
<dbReference type="InterPro" id="IPR050109">
    <property type="entry name" value="HTH-type_TetR-like_transc_reg"/>
</dbReference>
<comment type="caution">
    <text evidence="4">The sequence shown here is derived from an EMBL/GenBank/DDBJ whole genome shotgun (WGS) entry which is preliminary data.</text>
</comment>
<accession>A0ABT0GDP4</accession>
<organism evidence="4 5">
    <name type="scientific">Pseudomarimonas salicorniae</name>
    <dbReference type="NCBI Taxonomy" id="2933270"/>
    <lineage>
        <taxon>Bacteria</taxon>
        <taxon>Pseudomonadati</taxon>
        <taxon>Pseudomonadota</taxon>
        <taxon>Gammaproteobacteria</taxon>
        <taxon>Lysobacterales</taxon>
        <taxon>Lysobacteraceae</taxon>
        <taxon>Pseudomarimonas</taxon>
    </lineage>
</organism>
<dbReference type="PANTHER" id="PTHR30055:SF237">
    <property type="entry name" value="TRANSCRIPTIONAL REPRESSOR MCE3R"/>
    <property type="match status" value="1"/>
</dbReference>
<evidence type="ECO:0000259" key="3">
    <source>
        <dbReference type="PROSITE" id="PS50977"/>
    </source>
</evidence>
<dbReference type="RefSeq" id="WP_248204117.1">
    <property type="nucleotide sequence ID" value="NZ_JALNMH010000001.1"/>
</dbReference>
<dbReference type="PANTHER" id="PTHR30055">
    <property type="entry name" value="HTH-TYPE TRANSCRIPTIONAL REGULATOR RUTR"/>
    <property type="match status" value="1"/>
</dbReference>
<evidence type="ECO:0000256" key="2">
    <source>
        <dbReference type="PROSITE-ProRule" id="PRU00335"/>
    </source>
</evidence>
<keyword evidence="5" id="KW-1185">Reference proteome</keyword>
<feature type="domain" description="HTH tetR-type" evidence="3">
    <location>
        <begin position="13"/>
        <end position="73"/>
    </location>
</feature>
<dbReference type="PROSITE" id="PS50977">
    <property type="entry name" value="HTH_TETR_2"/>
    <property type="match status" value="1"/>
</dbReference>
<dbReference type="Proteomes" id="UP001431449">
    <property type="component" value="Unassembled WGS sequence"/>
</dbReference>
<keyword evidence="1 2" id="KW-0238">DNA-binding</keyword>
<evidence type="ECO:0000313" key="5">
    <source>
        <dbReference type="Proteomes" id="UP001431449"/>
    </source>
</evidence>
<proteinExistence type="predicted"/>
<reference evidence="4" key="1">
    <citation type="submission" date="2022-04" db="EMBL/GenBank/DDBJ databases">
        <title>Lysobacter sp. CAU 1642 isolated from sea sand.</title>
        <authorList>
            <person name="Kim W."/>
        </authorList>
    </citation>
    <scope>NUCLEOTIDE SEQUENCE</scope>
    <source>
        <strain evidence="4">CAU 1642</strain>
    </source>
</reference>
<sequence length="195" mass="22489">MPDAARKIERNSRLSADDWAQGGLDMISESGVSGLAVEPLARRLGVTKGSFYWHFPSRDALLRASLERWEQSELEEVFARLEGIADPRDRLRELFRRVAHEAKSHIIYSELLKALDHPVVQPVMERVSKRRLDYLQLAFRQIGMGRAEAIHRARLTYSAYVGFLQLSLQLRQPRLHHEEFETYVEHVMTTLIPAA</sequence>
<dbReference type="EMBL" id="JALNMH010000001">
    <property type="protein sequence ID" value="MCK7592140.1"/>
    <property type="molecule type" value="Genomic_DNA"/>
</dbReference>
<evidence type="ECO:0000256" key="1">
    <source>
        <dbReference type="ARBA" id="ARBA00023125"/>
    </source>
</evidence>
<dbReference type="InterPro" id="IPR009057">
    <property type="entry name" value="Homeodomain-like_sf"/>
</dbReference>
<gene>
    <name evidence="4" type="ORF">M0G41_00480</name>
</gene>
<dbReference type="InterPro" id="IPR001647">
    <property type="entry name" value="HTH_TetR"/>
</dbReference>
<name>A0ABT0GDP4_9GAMM</name>
<dbReference type="Gene3D" id="1.10.357.10">
    <property type="entry name" value="Tetracycline Repressor, domain 2"/>
    <property type="match status" value="1"/>
</dbReference>
<evidence type="ECO:0000313" key="4">
    <source>
        <dbReference type="EMBL" id="MCK7592140.1"/>
    </source>
</evidence>
<protein>
    <submittedName>
        <fullName evidence="4">TetR/AcrR family transcriptional regulator</fullName>
    </submittedName>
</protein>
<feature type="DNA-binding region" description="H-T-H motif" evidence="2">
    <location>
        <begin position="36"/>
        <end position="55"/>
    </location>
</feature>